<feature type="region of interest" description="Disordered" evidence="2">
    <location>
        <begin position="245"/>
        <end position="282"/>
    </location>
</feature>
<keyword evidence="1" id="KW-0175">Coiled coil</keyword>
<sequence>MPAHISSKLLYPLVPSNIHLLEKTSSTVHSSFPSTKLPKRKWRSLENLAPKSIPIKTSHTHPGMESANRSVLEENQFLRKSADLHESKVTELYGIIAELQKQLSTLQNGRIVEEDEDEEEEDVENGALEELDISDDDDADDYFEDGILYDDELATPISDTSVKVSNNHSARIMGPNQHQINNEKKLAQILTQLETIQSEHNKIKKNLSDKDEELYKAKATLVKVHEEKESLAKKVHHLQGLLNHQKNQTPTSPQGQPQPLQNKKSPTHTHQPNHPTCRFASRRKLPTTQQPYLQQQNNYHNLTSIAMNMSLNSSIVEKLVNLNEAADLGELTMSSRQELELVLEKEAVKVDKLQNEVDFLLGRLGEAKNVNENLVTVVGRVESWGMGWKVVAERGDSTIELYDILVALLESELGLLLANVKAAGIGKKNCDEKENNYEADAESLLKRAEFNMGTAVGAAYRVLGWDHVEKPKVGPRTLEHHIRSMIISLKTSRAQLTSTIPEYDFNMNANPELLTPYDIKQLQRRSSSSGRPSNHNRMDLETAVLMQELLSCREERADLKMRLVCAERERDFLAGFLLGGGSAGSSGGGTPSGLNEAEENNNNQAVKKMVTTPTSPSQLDNYSLLHDSNSTLIKTLEDTKIKYRDRVKLLEDKILLMIGDRALMGTNSNI</sequence>
<dbReference type="OMA" id="NHSARIM"/>
<accession>A0A226E844</accession>
<comment type="caution">
    <text evidence="3">The sequence shown here is derived from an EMBL/GenBank/DDBJ whole genome shotgun (WGS) entry which is preliminary data.</text>
</comment>
<evidence type="ECO:0000256" key="2">
    <source>
        <dbReference type="SAM" id="MobiDB-lite"/>
    </source>
</evidence>
<dbReference type="EMBL" id="LNIX01000005">
    <property type="protein sequence ID" value="OXA53480.1"/>
    <property type="molecule type" value="Genomic_DNA"/>
</dbReference>
<keyword evidence="4" id="KW-1185">Reference proteome</keyword>
<reference evidence="3 4" key="1">
    <citation type="submission" date="2015-12" db="EMBL/GenBank/DDBJ databases">
        <title>The genome of Folsomia candida.</title>
        <authorList>
            <person name="Faddeeva A."/>
            <person name="Derks M.F."/>
            <person name="Anvar Y."/>
            <person name="Smit S."/>
            <person name="Van Straalen N."/>
            <person name="Roelofs D."/>
        </authorList>
    </citation>
    <scope>NUCLEOTIDE SEQUENCE [LARGE SCALE GENOMIC DNA]</scope>
    <source>
        <strain evidence="3 4">VU population</strain>
        <tissue evidence="3">Whole body</tissue>
    </source>
</reference>
<feature type="coiled-coil region" evidence="1">
    <location>
        <begin position="336"/>
        <end position="370"/>
    </location>
</feature>
<evidence type="ECO:0000313" key="4">
    <source>
        <dbReference type="Proteomes" id="UP000198287"/>
    </source>
</evidence>
<organism evidence="3 4">
    <name type="scientific">Folsomia candida</name>
    <name type="common">Springtail</name>
    <dbReference type="NCBI Taxonomy" id="158441"/>
    <lineage>
        <taxon>Eukaryota</taxon>
        <taxon>Metazoa</taxon>
        <taxon>Ecdysozoa</taxon>
        <taxon>Arthropoda</taxon>
        <taxon>Hexapoda</taxon>
        <taxon>Collembola</taxon>
        <taxon>Entomobryomorpha</taxon>
        <taxon>Isotomoidea</taxon>
        <taxon>Isotomidae</taxon>
        <taxon>Proisotominae</taxon>
        <taxon>Folsomia</taxon>
    </lineage>
</organism>
<dbReference type="AlphaFoldDB" id="A0A226E844"/>
<dbReference type="Proteomes" id="UP000198287">
    <property type="component" value="Unassembled WGS sequence"/>
</dbReference>
<dbReference type="PANTHER" id="PTHR23347:SF6">
    <property type="entry name" value="FI17904P1"/>
    <property type="match status" value="1"/>
</dbReference>
<dbReference type="OrthoDB" id="6256369at2759"/>
<evidence type="ECO:0000313" key="3">
    <source>
        <dbReference type="EMBL" id="OXA53480.1"/>
    </source>
</evidence>
<gene>
    <name evidence="3" type="ORF">Fcan01_10620</name>
</gene>
<name>A0A226E844_FOLCA</name>
<dbReference type="PANTHER" id="PTHR23347">
    <property type="entry name" value="COLORECTAL MUTANT CANCER PROTEIN MCC PROTEIN -RELATED"/>
    <property type="match status" value="1"/>
</dbReference>
<evidence type="ECO:0000256" key="1">
    <source>
        <dbReference type="SAM" id="Coils"/>
    </source>
</evidence>
<protein>
    <submittedName>
        <fullName evidence="3">Colorectal mutant cancer protein</fullName>
    </submittedName>
</protein>
<proteinExistence type="predicted"/>
<feature type="compositionally biased region" description="Low complexity" evidence="2">
    <location>
        <begin position="248"/>
        <end position="261"/>
    </location>
</feature>
<dbReference type="STRING" id="158441.A0A226E844"/>
<feature type="coiled-coil region" evidence="1">
    <location>
        <begin position="186"/>
        <end position="213"/>
    </location>
</feature>
<feature type="compositionally biased region" description="Polar residues" evidence="2">
    <location>
        <begin position="262"/>
        <end position="274"/>
    </location>
</feature>
<dbReference type="InterPro" id="IPR040171">
    <property type="entry name" value="USBP1-like"/>
</dbReference>